<feature type="region of interest" description="Disordered" evidence="1">
    <location>
        <begin position="1"/>
        <end position="52"/>
    </location>
</feature>
<protein>
    <submittedName>
        <fullName evidence="3">Reverse transcriptase domain-containing protein</fullName>
    </submittedName>
</protein>
<dbReference type="InterPro" id="IPR005162">
    <property type="entry name" value="Retrotrans_gag_dom"/>
</dbReference>
<reference evidence="3" key="1">
    <citation type="journal article" date="2019" name="Sci. Rep.">
        <title>Draft genome of Tanacetum cinerariifolium, the natural source of mosquito coil.</title>
        <authorList>
            <person name="Yamashiro T."/>
            <person name="Shiraishi A."/>
            <person name="Satake H."/>
            <person name="Nakayama K."/>
        </authorList>
    </citation>
    <scope>NUCLEOTIDE SEQUENCE</scope>
</reference>
<evidence type="ECO:0000259" key="2">
    <source>
        <dbReference type="Pfam" id="PF03732"/>
    </source>
</evidence>
<dbReference type="GO" id="GO:0003964">
    <property type="term" value="F:RNA-directed DNA polymerase activity"/>
    <property type="evidence" value="ECO:0007669"/>
    <property type="project" value="UniProtKB-KW"/>
</dbReference>
<dbReference type="Pfam" id="PF03732">
    <property type="entry name" value="Retrotrans_gag"/>
    <property type="match status" value="1"/>
</dbReference>
<keyword evidence="3" id="KW-0548">Nucleotidyltransferase</keyword>
<feature type="compositionally biased region" description="Low complexity" evidence="1">
    <location>
        <begin position="26"/>
        <end position="52"/>
    </location>
</feature>
<gene>
    <name evidence="3" type="ORF">Tci_504489</name>
</gene>
<accession>A0A699IA38</accession>
<dbReference type="AlphaFoldDB" id="A0A699IA38"/>
<evidence type="ECO:0000313" key="3">
    <source>
        <dbReference type="EMBL" id="GEZ32516.1"/>
    </source>
</evidence>
<sequence>MLVHQGEGSRTPTKPHHTPSPEAHQSSPTAPSSPSLPPATTETIPTVIPTDIPTLRQYSKRARIAQSLAFPTTADEPASPLGDDSQCEAFPTASGLEAEQDRENIIKTSTLPHDSPPWVTSLAANEGSAEPSGEDATIKGRILETGEEAGLEKSTERGSNDTEELVNVLTSLDAASILTSGVQVVSIPPTAEVSTVSVPTGSGLILTVAREMKEQMAREDQRRNEQIARDAEIARIHVEEELQMMIDGLDRNNEGMLLEEIKEMFIPVYKQIEDFVPMASKEEGERFKRKGLRLEHDSPKKMKTSEEVSQEDLKEIMKLVPVEEVYVEALQHFNKEDLNQLWTLMKETLSIRHATNKAFDSGNLIADRASRFPLLCERDAPAEEVCTADEVKMNDLMNNRRPHNRRREDEDKESKENTVRDDSSSDEQSGFIDWLAAVEEVFEFKEVPENKRVSLIATKLRGRASAWWQRISLIRERVGKSMIMSWQKMKKCLRANFIPHNYQRLMYQRLQN</sequence>
<keyword evidence="3" id="KW-0808">Transferase</keyword>
<feature type="non-terminal residue" evidence="3">
    <location>
        <position position="512"/>
    </location>
</feature>
<dbReference type="PANTHER" id="PTHR35046:SF18">
    <property type="entry name" value="RNA-DIRECTED DNA POLYMERASE"/>
    <property type="match status" value="1"/>
</dbReference>
<dbReference type="EMBL" id="BKCJ010265573">
    <property type="protein sequence ID" value="GEZ32516.1"/>
    <property type="molecule type" value="Genomic_DNA"/>
</dbReference>
<feature type="region of interest" description="Disordered" evidence="1">
    <location>
        <begin position="395"/>
        <end position="427"/>
    </location>
</feature>
<feature type="region of interest" description="Disordered" evidence="1">
    <location>
        <begin position="108"/>
        <end position="135"/>
    </location>
</feature>
<comment type="caution">
    <text evidence="3">The sequence shown here is derived from an EMBL/GenBank/DDBJ whole genome shotgun (WGS) entry which is preliminary data.</text>
</comment>
<evidence type="ECO:0000256" key="1">
    <source>
        <dbReference type="SAM" id="MobiDB-lite"/>
    </source>
</evidence>
<keyword evidence="3" id="KW-0695">RNA-directed DNA polymerase</keyword>
<name>A0A699IA38_TANCI</name>
<feature type="compositionally biased region" description="Basic and acidic residues" evidence="1">
    <location>
        <begin position="406"/>
        <end position="423"/>
    </location>
</feature>
<feature type="domain" description="Retrotransposon gag" evidence="2">
    <location>
        <begin position="455"/>
        <end position="512"/>
    </location>
</feature>
<proteinExistence type="predicted"/>
<organism evidence="3">
    <name type="scientific">Tanacetum cinerariifolium</name>
    <name type="common">Dalmatian daisy</name>
    <name type="synonym">Chrysanthemum cinerariifolium</name>
    <dbReference type="NCBI Taxonomy" id="118510"/>
    <lineage>
        <taxon>Eukaryota</taxon>
        <taxon>Viridiplantae</taxon>
        <taxon>Streptophyta</taxon>
        <taxon>Embryophyta</taxon>
        <taxon>Tracheophyta</taxon>
        <taxon>Spermatophyta</taxon>
        <taxon>Magnoliopsida</taxon>
        <taxon>eudicotyledons</taxon>
        <taxon>Gunneridae</taxon>
        <taxon>Pentapetalae</taxon>
        <taxon>asterids</taxon>
        <taxon>campanulids</taxon>
        <taxon>Asterales</taxon>
        <taxon>Asteraceae</taxon>
        <taxon>Asteroideae</taxon>
        <taxon>Anthemideae</taxon>
        <taxon>Anthemidinae</taxon>
        <taxon>Tanacetum</taxon>
    </lineage>
</organism>
<dbReference type="PANTHER" id="PTHR35046">
    <property type="entry name" value="ZINC KNUCKLE (CCHC-TYPE) FAMILY PROTEIN"/>
    <property type="match status" value="1"/>
</dbReference>